<dbReference type="AlphaFoldDB" id="A0A3E0GX52"/>
<sequence length="101" mass="11222">MTDLMEQLPAMKRYTSQQLDHTAEDIAHIVDFLATALYTDSPGLFTGFLRWTTEILMARGVPSQVLFPALNVLAAQLKDLTRASRLLNEARADLDESLGEA</sequence>
<proteinExistence type="predicted"/>
<name>A0A3E0GX52_9PSEU</name>
<dbReference type="EMBL" id="QUNO01000023">
    <property type="protein sequence ID" value="REH30655.1"/>
    <property type="molecule type" value="Genomic_DNA"/>
</dbReference>
<dbReference type="RefSeq" id="WP_246016213.1">
    <property type="nucleotide sequence ID" value="NZ_CP144375.1"/>
</dbReference>
<keyword evidence="2" id="KW-1185">Reference proteome</keyword>
<comment type="caution">
    <text evidence="1">The sequence shown here is derived from an EMBL/GenBank/DDBJ whole genome shotgun (WGS) entry which is preliminary data.</text>
</comment>
<gene>
    <name evidence="1" type="ORF">BCF44_12313</name>
</gene>
<reference evidence="1 2" key="1">
    <citation type="submission" date="2018-08" db="EMBL/GenBank/DDBJ databases">
        <title>Genomic Encyclopedia of Archaeal and Bacterial Type Strains, Phase II (KMG-II): from individual species to whole genera.</title>
        <authorList>
            <person name="Goeker M."/>
        </authorList>
    </citation>
    <scope>NUCLEOTIDE SEQUENCE [LARGE SCALE GENOMIC DNA]</scope>
    <source>
        <strain evidence="1 2">DSM 45791</strain>
    </source>
</reference>
<organism evidence="1 2">
    <name type="scientific">Kutzneria buriramensis</name>
    <dbReference type="NCBI Taxonomy" id="1045776"/>
    <lineage>
        <taxon>Bacteria</taxon>
        <taxon>Bacillati</taxon>
        <taxon>Actinomycetota</taxon>
        <taxon>Actinomycetes</taxon>
        <taxon>Pseudonocardiales</taxon>
        <taxon>Pseudonocardiaceae</taxon>
        <taxon>Kutzneria</taxon>
    </lineage>
</organism>
<dbReference type="Proteomes" id="UP000256269">
    <property type="component" value="Unassembled WGS sequence"/>
</dbReference>
<accession>A0A3E0GX52</accession>
<protein>
    <submittedName>
        <fullName evidence="1">Uncharacterized protein</fullName>
    </submittedName>
</protein>
<evidence type="ECO:0000313" key="1">
    <source>
        <dbReference type="EMBL" id="REH30655.1"/>
    </source>
</evidence>
<evidence type="ECO:0000313" key="2">
    <source>
        <dbReference type="Proteomes" id="UP000256269"/>
    </source>
</evidence>